<evidence type="ECO:0000313" key="1">
    <source>
        <dbReference type="EMBL" id="VEL28081.1"/>
    </source>
</evidence>
<comment type="caution">
    <text evidence="1">The sequence shown here is derived from an EMBL/GenBank/DDBJ whole genome shotgun (WGS) entry which is preliminary data.</text>
</comment>
<dbReference type="OrthoDB" id="430364at2759"/>
<keyword evidence="2" id="KW-1185">Reference proteome</keyword>
<protein>
    <submittedName>
        <fullName evidence="1">Uncharacterized protein</fullName>
    </submittedName>
</protein>
<organism evidence="1 2">
    <name type="scientific">Protopolystoma xenopodis</name>
    <dbReference type="NCBI Taxonomy" id="117903"/>
    <lineage>
        <taxon>Eukaryota</taxon>
        <taxon>Metazoa</taxon>
        <taxon>Spiralia</taxon>
        <taxon>Lophotrochozoa</taxon>
        <taxon>Platyhelminthes</taxon>
        <taxon>Monogenea</taxon>
        <taxon>Polyopisthocotylea</taxon>
        <taxon>Polystomatidea</taxon>
        <taxon>Polystomatidae</taxon>
        <taxon>Protopolystoma</taxon>
    </lineage>
</organism>
<dbReference type="Gene3D" id="1.10.220.20">
    <property type="match status" value="1"/>
</dbReference>
<sequence length="45" mass="5015">MIQHKILTMESADIARFLSHEDISRQAVGEYFGTLSDAMATKVAM</sequence>
<dbReference type="Proteomes" id="UP000784294">
    <property type="component" value="Unassembled WGS sequence"/>
</dbReference>
<reference evidence="1" key="1">
    <citation type="submission" date="2018-11" db="EMBL/GenBank/DDBJ databases">
        <authorList>
            <consortium name="Pathogen Informatics"/>
        </authorList>
    </citation>
    <scope>NUCLEOTIDE SEQUENCE</scope>
</reference>
<dbReference type="AlphaFoldDB" id="A0A3S5A5B6"/>
<proteinExistence type="predicted"/>
<name>A0A3S5A5B6_9PLAT</name>
<dbReference type="EMBL" id="CAAALY010092253">
    <property type="protein sequence ID" value="VEL28081.1"/>
    <property type="molecule type" value="Genomic_DNA"/>
</dbReference>
<evidence type="ECO:0000313" key="2">
    <source>
        <dbReference type="Proteomes" id="UP000784294"/>
    </source>
</evidence>
<gene>
    <name evidence="1" type="ORF">PXEA_LOCUS21521</name>
</gene>
<accession>A0A3S5A5B6</accession>